<evidence type="ECO:0000256" key="11">
    <source>
        <dbReference type="SAM" id="MobiDB-lite"/>
    </source>
</evidence>
<dbReference type="Pfam" id="PF02617">
    <property type="entry name" value="ClpS"/>
    <property type="match status" value="1"/>
</dbReference>
<dbReference type="UniPathway" id="UPA00143"/>
<sequence>MTDLAAVQKHLNRELYLFAGMYHYRWDKRAERHLYEVLFRCLALNRTDYLYLFFGDNYPHYPGQSWSLRDAQGAKDGAEYTEAARGTTCGHIFKPGESTYACKTCAVDDTCVLCTRCFESTDHEGHQVYIQASPGNSGCCDCGDKEAWKTELICSIHSDVPGLHQTAHKDKGKVAQDDKQTTTLPKDLVDAMRMTISRCMDFLCDVFSCSPEQMRLAKSERSVKDDERLSQLSNHNYDVTDEEVSRGNNIEKAMNKETEYALTLWNDEKHSIDDVTEQVAKACRVPRSKGLRHAQEVNDVGRSVIMYSTDVPTLLRMAKVIEELKLTATIRSARDTFQEQMCATIIGWIADISPCRVGHDTSILRTIVCEELLNPWRIGSQAGNRTIARQGLDDHQWEDAEIEKRQSRLIFMNLPQNFTRVELEDELDRDADDQDPEDDEYEDTDANEDETMELEVVPTSRDDEDNMDVDAHLDEENDVLEAMEASLAGYPAPPLPPPPRSPTPPTMQAGPQPPRRVLTLTDSDDGEEHSRSVQSDDLLGAVPKTPFVKTIRNQPMRKPSRHWLETPDAYKGRRPCRPAEDLWQRVRLDWLIMYDLRLWKTLRISLRHLYISTVVVIPQFRRILGLRFATLHTLLSELYLIADREPDHSIINLSVQMLTTPSVTEEVVERCNFLTNLMATLYTFLTTRQVGYPEEVNPRAALALDSGTVTNRRIFHFFMDLRWLFQSEYIRWRIRTEPRYLLQFLDLAKLHQGICPNVRATGEHVEYESDAWISASLIIKEVNKLCRHISLSFKRTGKPEDDQHLLRAVRNAAQVAMINSFGYERKRFHQAELKSDLNFHTVGPFMESAKLYKVPRYVVQSESMSFHHPLHYLLSWLIESANALDRTTARKLLTFTAADLKDPFNNVRNAPAAPSGLLQDHFLAGLLDPPLRVCAWLAQTKAGMWVRNGITLRHQANSYRSVVNRDTGYQRDILLVQTGLTLIGEAGVDQGEIYLAQMIDRFQMTTWMTGDYSVVQGFEESQQLDVLEDLYHLLVIALSERGHLTPQTPENIAQEQHQPNSLSDRILQHDIAHALCFRPLPYSDLTGRVTEKVCDSERFSNVLSNMTTYKAPEGLSDTGTFELRPEYIELVDPYYAHYSRNLREEAENVYRKHMSRKTGKRPEDVVYEPHLERIESGIFQDLAGFTRSELFAQVLFAALDFAQTAHSVSVLPVTRIETFLHMVLHLTQIALLEEINSDTTAFTTNAATDIHKTQGQKTSIVKALMSLADMPVYATCRPTINHILHKILQRQPQRLSGFTELAQNLDRSAAGSPASLSVDGREKKKQEALARQARVMARFQQQQESFLRNQKLEGLEIEDDFEDVDDAMSITQDDATSAQEVWQFPGGTCILCQEETNDQRLYGTFAYLAESNILRTTPINDEDYINEVREMPENFDRPYHGRPYGVAGKNKSTVTRTNASGEVTQSTRYSLSRGFPQAENSFKGPVSTSCGHIMHFSCFELYFTATIRRHQQQIARNHPETATLMEFICPLCKALGNTFLPIIWKSKDCISSNVLAENESVESWITHHRQAFDEPDQRISDASRLESMSERCKAYVAGMFMPSLANSMSNLSVAAPEEHREFRREFRGIAGSRFFRGHPFSSVDPPAQLGRQTAPLLSHTDISKAYQRARETITSNKLDHTPTSEPATIGTARVLVRALATTISATEIASRGMASTETGTVLSDISEQTITHLRILAESFESYHGVEVLRSGNSSDSTRYELMVQQDKIRASLFPGTGSLIQGVCVAGDMFLFFNDWLAFFKPDRNEASAVMQICLWAEIVKVILAYKKWIRSAAQDAAPVTPQFERTVFDIYRAFLQHPIGQIEAFGPLNLTLTRALGHLRVLIDRYALAYLRKCLILMHIRYGFTFSDKQSSGSELDRITQLLHISPVSHWFDLFTSHSIAGERVRNMAEYWTMAACDLQVAGEPLVKVGHPAIFELVGLPKNFDILTEAAIKRRCPTTHKELTDPACCLFCGQIFCAQAVCCMKNNRGGCIQHMKTCASGKIGIFINIRKCMMLFMNGENGSWVNAPYLDVHGEADPTLRRHHQLFLNQRRYDKLMREVWLQHGVQNVISRKLEGDNNPGGWETL</sequence>
<evidence type="ECO:0000259" key="12">
    <source>
        <dbReference type="PROSITE" id="PS51157"/>
    </source>
</evidence>
<feature type="domain" description="UBR-type" evidence="12">
    <location>
        <begin position="87"/>
        <end position="159"/>
    </location>
</feature>
<comment type="similarity">
    <text evidence="8 10">Belongs to the E3 ubiquitin-protein ligase UBR1-like family.</text>
</comment>
<evidence type="ECO:0000256" key="6">
    <source>
        <dbReference type="ARBA" id="ARBA00022786"/>
    </source>
</evidence>
<feature type="region of interest" description="Disordered" evidence="11">
    <location>
        <begin position="421"/>
        <end position="467"/>
    </location>
</feature>
<dbReference type="InterPro" id="IPR003769">
    <property type="entry name" value="ClpS_core"/>
</dbReference>
<dbReference type="Proteomes" id="UP000503462">
    <property type="component" value="Chromosome 3"/>
</dbReference>
<accession>A0A6H0XXY6</accession>
<dbReference type="GO" id="GO:0005737">
    <property type="term" value="C:cytoplasm"/>
    <property type="evidence" value="ECO:0007669"/>
    <property type="project" value="TreeGrafter"/>
</dbReference>
<dbReference type="Pfam" id="PF02207">
    <property type="entry name" value="zf-UBR"/>
    <property type="match status" value="1"/>
</dbReference>
<dbReference type="EC" id="2.3.2.27" evidence="10"/>
<name>A0A6H0XXY6_9PEZI</name>
<dbReference type="InterPro" id="IPR036390">
    <property type="entry name" value="WH_DNA-bd_sf"/>
</dbReference>
<dbReference type="PROSITE" id="PS51157">
    <property type="entry name" value="ZF_UBR"/>
    <property type="match status" value="1"/>
</dbReference>
<dbReference type="InterPro" id="IPR003126">
    <property type="entry name" value="Znf_UBR"/>
</dbReference>
<comment type="catalytic activity">
    <reaction evidence="1 10">
        <text>S-ubiquitinyl-[E2 ubiquitin-conjugating enzyme]-L-cysteine + [acceptor protein]-L-lysine = [E2 ubiquitin-conjugating enzyme]-L-cysteine + N(6)-ubiquitinyl-[acceptor protein]-L-lysine.</text>
        <dbReference type="EC" id="2.3.2.27"/>
    </reaction>
</comment>
<evidence type="ECO:0000256" key="1">
    <source>
        <dbReference type="ARBA" id="ARBA00000900"/>
    </source>
</evidence>
<feature type="zinc finger region" description="UBR-type" evidence="9">
    <location>
        <begin position="87"/>
        <end position="159"/>
    </location>
</feature>
<evidence type="ECO:0000256" key="2">
    <source>
        <dbReference type="ARBA" id="ARBA00004906"/>
    </source>
</evidence>
<reference evidence="13 14" key="1">
    <citation type="journal article" date="2016" name="Sci. Rep.">
        <title>Peltaster fructicola genome reveals evolution from an invasive phytopathogen to an ectophytic parasite.</title>
        <authorList>
            <person name="Xu C."/>
            <person name="Chen H."/>
            <person name="Gleason M.L."/>
            <person name="Xu J.R."/>
            <person name="Liu H."/>
            <person name="Zhang R."/>
            <person name="Sun G."/>
        </authorList>
    </citation>
    <scope>NUCLEOTIDE SEQUENCE [LARGE SCALE GENOMIC DNA]</scope>
    <source>
        <strain evidence="13 14">LNHT1506</strain>
    </source>
</reference>
<dbReference type="InterPro" id="IPR039164">
    <property type="entry name" value="UBR1-like"/>
</dbReference>
<dbReference type="SMART" id="SM00396">
    <property type="entry name" value="ZnF_UBR1"/>
    <property type="match status" value="1"/>
</dbReference>
<dbReference type="FunFam" id="2.10.110.30:FF:000001">
    <property type="entry name" value="E3 ubiquitin-protein ligase UBR2 isoform 1"/>
    <property type="match status" value="1"/>
</dbReference>
<dbReference type="GO" id="GO:0000151">
    <property type="term" value="C:ubiquitin ligase complex"/>
    <property type="evidence" value="ECO:0007669"/>
    <property type="project" value="TreeGrafter"/>
</dbReference>
<dbReference type="CDD" id="cd19673">
    <property type="entry name" value="UBR-box_UBR3"/>
    <property type="match status" value="1"/>
</dbReference>
<evidence type="ECO:0000256" key="3">
    <source>
        <dbReference type="ARBA" id="ARBA00022679"/>
    </source>
</evidence>
<evidence type="ECO:0000256" key="4">
    <source>
        <dbReference type="ARBA" id="ARBA00022723"/>
    </source>
</evidence>
<feature type="region of interest" description="Disordered" evidence="11">
    <location>
        <begin position="488"/>
        <end position="536"/>
    </location>
</feature>
<dbReference type="Pfam" id="PF18995">
    <property type="entry name" value="PRT6_C"/>
    <property type="match status" value="1"/>
</dbReference>
<dbReference type="CDD" id="cd16482">
    <property type="entry name" value="RING-H2_UBR1-like"/>
    <property type="match status" value="1"/>
</dbReference>
<keyword evidence="5 10" id="KW-0863">Zinc-finger</keyword>
<evidence type="ECO:0000256" key="9">
    <source>
        <dbReference type="PROSITE-ProRule" id="PRU00508"/>
    </source>
</evidence>
<gene>
    <name evidence="13" type="ORF">AMS68_005149</name>
</gene>
<keyword evidence="6 10" id="KW-0833">Ubl conjugation pathway</keyword>
<dbReference type="GO" id="GO:0016567">
    <property type="term" value="P:protein ubiquitination"/>
    <property type="evidence" value="ECO:0007669"/>
    <property type="project" value="UniProtKB-UniRule"/>
</dbReference>
<keyword evidence="14" id="KW-1185">Reference proteome</keyword>
<comment type="pathway">
    <text evidence="2 10">Protein modification; protein ubiquitination.</text>
</comment>
<keyword evidence="7 10" id="KW-0862">Zinc</keyword>
<dbReference type="PANTHER" id="PTHR21497">
    <property type="entry name" value="UBIQUITIN LIGASE E3 ALPHA-RELATED"/>
    <property type="match status" value="1"/>
</dbReference>
<dbReference type="GO" id="GO:0008270">
    <property type="term" value="F:zinc ion binding"/>
    <property type="evidence" value="ECO:0007669"/>
    <property type="project" value="UniProtKB-UniRule"/>
</dbReference>
<dbReference type="GO" id="GO:0061630">
    <property type="term" value="F:ubiquitin protein ligase activity"/>
    <property type="evidence" value="ECO:0007669"/>
    <property type="project" value="UniProtKB-UniRule"/>
</dbReference>
<evidence type="ECO:0000256" key="5">
    <source>
        <dbReference type="ARBA" id="ARBA00022771"/>
    </source>
</evidence>
<dbReference type="Gene3D" id="2.10.110.30">
    <property type="match status" value="1"/>
</dbReference>
<dbReference type="OrthoDB" id="26387at2759"/>
<keyword evidence="3 10" id="KW-0808">Transferase</keyword>
<evidence type="ECO:0000256" key="10">
    <source>
        <dbReference type="RuleBase" id="RU366018"/>
    </source>
</evidence>
<evidence type="ECO:0000256" key="8">
    <source>
        <dbReference type="ARBA" id="ARBA00046341"/>
    </source>
</evidence>
<dbReference type="GO" id="GO:0071596">
    <property type="term" value="P:ubiquitin-dependent protein catabolic process via the N-end rule pathway"/>
    <property type="evidence" value="ECO:0007669"/>
    <property type="project" value="UniProtKB-UniRule"/>
</dbReference>
<feature type="compositionally biased region" description="Pro residues" evidence="11">
    <location>
        <begin position="491"/>
        <end position="505"/>
    </location>
</feature>
<comment type="function">
    <text evidence="10">Ubiquitin ligase protein which is a component of the N-end rule pathway. Recognizes and binds to proteins bearing specific N-terminal residues that are destabilizing according to the N-end rule, leading to their ubiquitination and subsequent degradation.</text>
</comment>
<dbReference type="SUPFAM" id="SSF54736">
    <property type="entry name" value="ClpS-like"/>
    <property type="match status" value="1"/>
</dbReference>
<dbReference type="InterPro" id="IPR044046">
    <property type="entry name" value="E3_ligase_UBR-like_C"/>
</dbReference>
<evidence type="ECO:0000313" key="14">
    <source>
        <dbReference type="Proteomes" id="UP000503462"/>
    </source>
</evidence>
<keyword evidence="4 10" id="KW-0479">Metal-binding</keyword>
<feature type="compositionally biased region" description="Acidic residues" evidence="11">
    <location>
        <begin position="423"/>
        <end position="453"/>
    </location>
</feature>
<dbReference type="PANTHER" id="PTHR21497:SF24">
    <property type="entry name" value="E3 UBIQUITIN-PROTEIN LIGASE UBR1"/>
    <property type="match status" value="1"/>
</dbReference>
<dbReference type="EMBL" id="CP051141">
    <property type="protein sequence ID" value="QIW99631.1"/>
    <property type="molecule type" value="Genomic_DNA"/>
</dbReference>
<evidence type="ECO:0000256" key="7">
    <source>
        <dbReference type="ARBA" id="ARBA00022833"/>
    </source>
</evidence>
<dbReference type="InterPro" id="IPR055194">
    <property type="entry name" value="UBR1-like_WH"/>
</dbReference>
<dbReference type="Pfam" id="PF22960">
    <property type="entry name" value="WHD_UBR1"/>
    <property type="match status" value="1"/>
</dbReference>
<evidence type="ECO:0000313" key="13">
    <source>
        <dbReference type="EMBL" id="QIW99631.1"/>
    </source>
</evidence>
<protein>
    <recommendedName>
        <fullName evidence="10">E3 ubiquitin-protein ligase</fullName>
        <ecNumber evidence="10">2.3.2.27</ecNumber>
    </recommendedName>
</protein>
<dbReference type="Gene3D" id="3.30.1390.10">
    <property type="match status" value="1"/>
</dbReference>
<dbReference type="InterPro" id="IPR014719">
    <property type="entry name" value="Ribosomal_bL12_C/ClpS-like"/>
</dbReference>
<dbReference type="SUPFAM" id="SSF46785">
    <property type="entry name" value="Winged helix' DNA-binding domain"/>
    <property type="match status" value="1"/>
</dbReference>
<proteinExistence type="inferred from homology"/>
<organism evidence="13 14">
    <name type="scientific">Peltaster fructicola</name>
    <dbReference type="NCBI Taxonomy" id="286661"/>
    <lineage>
        <taxon>Eukaryota</taxon>
        <taxon>Fungi</taxon>
        <taxon>Dikarya</taxon>
        <taxon>Ascomycota</taxon>
        <taxon>Pezizomycotina</taxon>
        <taxon>Dothideomycetes</taxon>
        <taxon>Dothideomycetes incertae sedis</taxon>
        <taxon>Peltaster</taxon>
    </lineage>
</organism>